<dbReference type="STRING" id="1616788.AR543_16315"/>
<dbReference type="InterPro" id="IPR041401">
    <property type="entry name" value="TseB-like_dom"/>
</dbReference>
<accession>A0A172ZIF0</accession>
<protein>
    <submittedName>
        <fullName evidence="4">Uncharacterized protein</fullName>
    </submittedName>
</protein>
<dbReference type="KEGG" id="pbv:AR543_16315"/>
<dbReference type="InterPro" id="IPR025711">
    <property type="entry name" value="PepSY"/>
</dbReference>
<keyword evidence="1" id="KW-1133">Transmembrane helix</keyword>
<dbReference type="Pfam" id="PF17881">
    <property type="entry name" value="TseB"/>
    <property type="match status" value="1"/>
</dbReference>
<dbReference type="Gene3D" id="3.10.450.40">
    <property type="match status" value="1"/>
</dbReference>
<name>A0A172ZIF0_9BACL</name>
<dbReference type="Pfam" id="PF03413">
    <property type="entry name" value="PepSY"/>
    <property type="match status" value="1"/>
</dbReference>
<dbReference type="AlphaFoldDB" id="A0A172ZIF0"/>
<keyword evidence="1" id="KW-0472">Membrane</keyword>
<organism evidence="4 5">
    <name type="scientific">Paenibacillus bovis</name>
    <dbReference type="NCBI Taxonomy" id="1616788"/>
    <lineage>
        <taxon>Bacteria</taxon>
        <taxon>Bacillati</taxon>
        <taxon>Bacillota</taxon>
        <taxon>Bacilli</taxon>
        <taxon>Bacillales</taxon>
        <taxon>Paenibacillaceae</taxon>
        <taxon>Paenibacillus</taxon>
    </lineage>
</organism>
<evidence type="ECO:0000256" key="1">
    <source>
        <dbReference type="SAM" id="Phobius"/>
    </source>
</evidence>
<reference evidence="5" key="1">
    <citation type="submission" date="2015-10" db="EMBL/GenBank/DDBJ databases">
        <title>Genome of Paenibacillus bovis sp. nov.</title>
        <authorList>
            <person name="Wu Z."/>
            <person name="Gao C."/>
            <person name="Liu Z."/>
            <person name="Zheng H."/>
        </authorList>
    </citation>
    <scope>NUCLEOTIDE SEQUENCE [LARGE SCALE GENOMIC DNA]</scope>
    <source>
        <strain evidence="5">BD3526</strain>
    </source>
</reference>
<dbReference type="EMBL" id="CP013023">
    <property type="protein sequence ID" value="ANF97414.1"/>
    <property type="molecule type" value="Genomic_DNA"/>
</dbReference>
<keyword evidence="5" id="KW-1185">Reference proteome</keyword>
<gene>
    <name evidence="4" type="ORF">AR543_16315</name>
</gene>
<evidence type="ECO:0000259" key="2">
    <source>
        <dbReference type="Pfam" id="PF03413"/>
    </source>
</evidence>
<evidence type="ECO:0000259" key="3">
    <source>
        <dbReference type="Pfam" id="PF17881"/>
    </source>
</evidence>
<feature type="domain" description="PepSY" evidence="2">
    <location>
        <begin position="110"/>
        <end position="164"/>
    </location>
</feature>
<proteinExistence type="predicted"/>
<evidence type="ECO:0000313" key="4">
    <source>
        <dbReference type="EMBL" id="ANF97414.1"/>
    </source>
</evidence>
<sequence>MRNLGSGKWIAIIITVVGLIVLCVNQFYVHVMAKPWSHEQEALEIAQKQANLTSLTRTYQSVWNDKSIYWVVQGQNNQQQEVMVWVKFNKDGTPVQGANGVHVEKTAGTINVQQAEQLVQTDLPGAEVVRAVPGSYNGKYAWQVFSKSGDHYYYVFYNFRDGTKLGGPMELPNTLSGN</sequence>
<dbReference type="RefSeq" id="WP_060535524.1">
    <property type="nucleotide sequence ID" value="NZ_CP013023.1"/>
</dbReference>
<dbReference type="Proteomes" id="UP000078148">
    <property type="component" value="Chromosome"/>
</dbReference>
<dbReference type="InterPro" id="IPR046350">
    <property type="entry name" value="Cystatin_sf"/>
</dbReference>
<keyword evidence="1" id="KW-0812">Transmembrane</keyword>
<feature type="transmembrane region" description="Helical" evidence="1">
    <location>
        <begin position="9"/>
        <end position="29"/>
    </location>
</feature>
<dbReference type="OrthoDB" id="2678417at2"/>
<feature type="domain" description="Cell wall elongation regulator TseB-like" evidence="3">
    <location>
        <begin position="41"/>
        <end position="86"/>
    </location>
</feature>
<dbReference type="SUPFAM" id="SSF54403">
    <property type="entry name" value="Cystatin/monellin"/>
    <property type="match status" value="2"/>
</dbReference>
<reference evidence="4 5" key="2">
    <citation type="journal article" date="2016" name="Int. J. Syst. Evol. Microbiol.">
        <title>Paenibacillus bovis sp. nov., isolated from raw yak (Bos grunniens) milk.</title>
        <authorList>
            <person name="Gao C."/>
            <person name="Han J."/>
            <person name="Liu Z."/>
            <person name="Xu X."/>
            <person name="Hang F."/>
            <person name="Wu Z."/>
        </authorList>
    </citation>
    <scope>NUCLEOTIDE SEQUENCE [LARGE SCALE GENOMIC DNA]</scope>
    <source>
        <strain evidence="4 5">BD3526</strain>
    </source>
</reference>
<evidence type="ECO:0000313" key="5">
    <source>
        <dbReference type="Proteomes" id="UP000078148"/>
    </source>
</evidence>